<gene>
    <name evidence="2" type="ORF">SAMN04488011_101120</name>
</gene>
<protein>
    <recommendedName>
        <fullName evidence="4">TrgA family protein</fullName>
    </recommendedName>
</protein>
<name>A0A1H8AG44_9RHOB</name>
<evidence type="ECO:0000313" key="2">
    <source>
        <dbReference type="EMBL" id="SEM68759.1"/>
    </source>
</evidence>
<keyword evidence="1" id="KW-1133">Transmembrane helix</keyword>
<accession>A0A1H8AG44</accession>
<proteinExistence type="predicted"/>
<feature type="transmembrane region" description="Helical" evidence="1">
    <location>
        <begin position="37"/>
        <end position="54"/>
    </location>
</feature>
<reference evidence="3" key="1">
    <citation type="submission" date="2016-10" db="EMBL/GenBank/DDBJ databases">
        <authorList>
            <person name="Varghese N."/>
            <person name="Submissions S."/>
        </authorList>
    </citation>
    <scope>NUCLEOTIDE SEQUENCE [LARGE SCALE GENOMIC DNA]</scope>
    <source>
        <strain evidence="3">DSM 26893</strain>
    </source>
</reference>
<keyword evidence="3" id="KW-1185">Reference proteome</keyword>
<organism evidence="2 3">
    <name type="scientific">Palleronia pelagia</name>
    <dbReference type="NCBI Taxonomy" id="387096"/>
    <lineage>
        <taxon>Bacteria</taxon>
        <taxon>Pseudomonadati</taxon>
        <taxon>Pseudomonadota</taxon>
        <taxon>Alphaproteobacteria</taxon>
        <taxon>Rhodobacterales</taxon>
        <taxon>Roseobacteraceae</taxon>
        <taxon>Palleronia</taxon>
    </lineage>
</organism>
<dbReference type="Proteomes" id="UP000199372">
    <property type="component" value="Unassembled WGS sequence"/>
</dbReference>
<dbReference type="NCBIfam" id="NF033773">
    <property type="entry name" value="tellur_TrgA"/>
    <property type="match status" value="1"/>
</dbReference>
<keyword evidence="1" id="KW-0812">Transmembrane</keyword>
<dbReference type="AlphaFoldDB" id="A0A1H8AG44"/>
<evidence type="ECO:0000313" key="3">
    <source>
        <dbReference type="Proteomes" id="UP000199372"/>
    </source>
</evidence>
<dbReference type="EMBL" id="FOCM01000001">
    <property type="protein sequence ID" value="SEM68759.1"/>
    <property type="molecule type" value="Genomic_DNA"/>
</dbReference>
<evidence type="ECO:0008006" key="4">
    <source>
        <dbReference type="Google" id="ProtNLM"/>
    </source>
</evidence>
<keyword evidence="1" id="KW-0472">Membrane</keyword>
<dbReference type="InterPro" id="IPR047784">
    <property type="entry name" value="TrgA"/>
</dbReference>
<sequence>MYPTAAKLFAALGYAALVWYASLLIIPNLPEGRSEGLMPEVNALLAMILGWRIMGARAGQGFVNAIGIGLTTAAAILFWAIIMWAGYEALMRSINRRYNGPVEAIEASIALAMEFAQYTWPGQCLATLAVGGIIVGVLSEAFAWRYGR</sequence>
<feature type="transmembrane region" description="Helical" evidence="1">
    <location>
        <begin position="6"/>
        <end position="25"/>
    </location>
</feature>
<dbReference type="OrthoDB" id="7869508at2"/>
<feature type="transmembrane region" description="Helical" evidence="1">
    <location>
        <begin position="66"/>
        <end position="87"/>
    </location>
</feature>
<evidence type="ECO:0000256" key="1">
    <source>
        <dbReference type="SAM" id="Phobius"/>
    </source>
</evidence>
<dbReference type="RefSeq" id="WP_091843097.1">
    <property type="nucleotide sequence ID" value="NZ_FOCM01000001.1"/>
</dbReference>